<evidence type="ECO:0000313" key="5">
    <source>
        <dbReference type="Proteomes" id="UP000238801"/>
    </source>
</evidence>
<feature type="compositionally biased region" description="Low complexity" evidence="2">
    <location>
        <begin position="162"/>
        <end position="173"/>
    </location>
</feature>
<accession>A0A2T0X7G4</accession>
<dbReference type="Gene3D" id="1.10.1660.10">
    <property type="match status" value="1"/>
</dbReference>
<gene>
    <name evidence="4" type="ORF">BCF33_0495</name>
</gene>
<dbReference type="RefSeq" id="WP_106159341.1">
    <property type="nucleotide sequence ID" value="NZ_PVTT01000001.1"/>
</dbReference>
<dbReference type="Pfam" id="PF13411">
    <property type="entry name" value="MerR_1"/>
    <property type="match status" value="1"/>
</dbReference>
<dbReference type="Proteomes" id="UP000238801">
    <property type="component" value="Unassembled WGS sequence"/>
</dbReference>
<evidence type="ECO:0000313" key="4">
    <source>
        <dbReference type="EMBL" id="PRY94892.1"/>
    </source>
</evidence>
<keyword evidence="1" id="KW-0238">DNA-binding</keyword>
<reference evidence="4 5" key="1">
    <citation type="submission" date="2018-03" db="EMBL/GenBank/DDBJ databases">
        <title>Genomic Encyclopedia of Archaeal and Bacterial Type Strains, Phase II (KMG-II): from individual species to whole genera.</title>
        <authorList>
            <person name="Goeker M."/>
        </authorList>
    </citation>
    <scope>NUCLEOTIDE SEQUENCE [LARGE SCALE GENOMIC DNA]</scope>
    <source>
        <strain evidence="4 5">DSM 29318</strain>
    </source>
</reference>
<name>A0A2T0X7G4_9RHOB</name>
<feature type="region of interest" description="Disordered" evidence="2">
    <location>
        <begin position="80"/>
        <end position="274"/>
    </location>
</feature>
<feature type="domain" description="HTH merR-type" evidence="3">
    <location>
        <begin position="10"/>
        <end position="78"/>
    </location>
</feature>
<dbReference type="SUPFAM" id="SSF46955">
    <property type="entry name" value="Putative DNA-binding domain"/>
    <property type="match status" value="1"/>
</dbReference>
<dbReference type="InterPro" id="IPR000551">
    <property type="entry name" value="MerR-type_HTH_dom"/>
</dbReference>
<sequence length="350" mass="36371">MAKAAGAFRTISEAAEVLGVQAHVIRFWETKFTQVKPVKRAGGRRYYRPDDVALLSGIRTLLHDEGMTIKGVQKMMREDGPAAVAAKGAPVDPEDDAVEGTSAAKPDEDGGTDASRGAEAAAYMPRPTGGTVEGGGLGTAGDGASPRAGDDRPLPAAPAPPADGDAPPAGSEPAGDRNVAPFEKNDPAADGLSHPQSKATGSEDGSDADGTTEPSSGLPSAGEGARHEDPAAFSDMAAHAMGETAAGDDRFVKEKVPSEDGKVMAGETDDAPPSRLFAAQRLGPALVPEEAGRFSGLLAALPSDPADDDEVPLPPLRPSRPHWRRFRAIERASLRRIEGRMRDLLHRMEG</sequence>
<dbReference type="GO" id="GO:0003700">
    <property type="term" value="F:DNA-binding transcription factor activity"/>
    <property type="evidence" value="ECO:0007669"/>
    <property type="project" value="InterPro"/>
</dbReference>
<dbReference type="EMBL" id="PVTT01000001">
    <property type="protein sequence ID" value="PRY94892.1"/>
    <property type="molecule type" value="Genomic_DNA"/>
</dbReference>
<evidence type="ECO:0000256" key="1">
    <source>
        <dbReference type="ARBA" id="ARBA00023125"/>
    </source>
</evidence>
<proteinExistence type="predicted"/>
<feature type="compositionally biased region" description="Gly residues" evidence="2">
    <location>
        <begin position="131"/>
        <end position="141"/>
    </location>
</feature>
<dbReference type="PROSITE" id="PS50937">
    <property type="entry name" value="HTH_MERR_2"/>
    <property type="match status" value="1"/>
</dbReference>
<dbReference type="InterPro" id="IPR047057">
    <property type="entry name" value="MerR_fam"/>
</dbReference>
<evidence type="ECO:0000259" key="3">
    <source>
        <dbReference type="PROSITE" id="PS50937"/>
    </source>
</evidence>
<dbReference type="InterPro" id="IPR009061">
    <property type="entry name" value="DNA-bd_dom_put_sf"/>
</dbReference>
<dbReference type="PANTHER" id="PTHR30204">
    <property type="entry name" value="REDOX-CYCLING DRUG-SENSING TRANSCRIPTIONAL ACTIVATOR SOXR"/>
    <property type="match status" value="1"/>
</dbReference>
<organism evidence="4 5">
    <name type="scientific">Hasllibacter halocynthiae</name>
    <dbReference type="NCBI Taxonomy" id="595589"/>
    <lineage>
        <taxon>Bacteria</taxon>
        <taxon>Pseudomonadati</taxon>
        <taxon>Pseudomonadota</taxon>
        <taxon>Alphaproteobacteria</taxon>
        <taxon>Rhodobacterales</taxon>
        <taxon>Roseobacteraceae</taxon>
        <taxon>Hasllibacter</taxon>
    </lineage>
</organism>
<feature type="compositionally biased region" description="Low complexity" evidence="2">
    <location>
        <begin position="81"/>
        <end position="91"/>
    </location>
</feature>
<dbReference type="CDD" id="cd04765">
    <property type="entry name" value="HTH_MlrA-like_sg2"/>
    <property type="match status" value="1"/>
</dbReference>
<dbReference type="PANTHER" id="PTHR30204:SF15">
    <property type="entry name" value="BLL5018 PROTEIN"/>
    <property type="match status" value="1"/>
</dbReference>
<dbReference type="OrthoDB" id="9810140at2"/>
<feature type="compositionally biased region" description="Basic and acidic residues" evidence="2">
    <location>
        <begin position="247"/>
        <end position="262"/>
    </location>
</feature>
<dbReference type="GO" id="GO:0003677">
    <property type="term" value="F:DNA binding"/>
    <property type="evidence" value="ECO:0007669"/>
    <property type="project" value="UniProtKB-KW"/>
</dbReference>
<protein>
    <submittedName>
        <fullName evidence="4">MerR-like DNA binding protein</fullName>
    </submittedName>
</protein>
<evidence type="ECO:0000256" key="2">
    <source>
        <dbReference type="SAM" id="MobiDB-lite"/>
    </source>
</evidence>
<dbReference type="SMART" id="SM00422">
    <property type="entry name" value="HTH_MERR"/>
    <property type="match status" value="1"/>
</dbReference>
<dbReference type="AlphaFoldDB" id="A0A2T0X7G4"/>
<keyword evidence="5" id="KW-1185">Reference proteome</keyword>
<comment type="caution">
    <text evidence="4">The sequence shown here is derived from an EMBL/GenBank/DDBJ whole genome shotgun (WGS) entry which is preliminary data.</text>
</comment>